<evidence type="ECO:0000313" key="4">
    <source>
        <dbReference type="Proteomes" id="UP000431092"/>
    </source>
</evidence>
<dbReference type="InterPro" id="IPR027381">
    <property type="entry name" value="LytR/CpsA/Psr_C"/>
</dbReference>
<feature type="region of interest" description="Disordered" evidence="1">
    <location>
        <begin position="257"/>
        <end position="283"/>
    </location>
</feature>
<reference evidence="3 4" key="1">
    <citation type="submission" date="2019-11" db="EMBL/GenBank/DDBJ databases">
        <title>Whole genome sequencing identifies a novel species of the genus Arsenicicoccus isolated from human blood.</title>
        <authorList>
            <person name="Jeong J.H."/>
            <person name="Kweon O.J."/>
            <person name="Kim H.R."/>
            <person name="Kim T.-H."/>
            <person name="Ha S.-M."/>
            <person name="Lee M.-K."/>
        </authorList>
    </citation>
    <scope>NUCLEOTIDE SEQUENCE [LARGE SCALE GENOMIC DNA]</scope>
    <source>
        <strain evidence="3 4">MKL-02</strain>
    </source>
</reference>
<dbReference type="RefSeq" id="WP_154593824.1">
    <property type="nucleotide sequence ID" value="NZ_WLVL01000039.1"/>
</dbReference>
<name>A0A6I3IFR7_9MICO</name>
<comment type="caution">
    <text evidence="3">The sequence shown here is derived from an EMBL/GenBank/DDBJ whole genome shotgun (WGS) entry which is preliminary data.</text>
</comment>
<protein>
    <recommendedName>
        <fullName evidence="2">LytR/CpsA/Psr regulator C-terminal domain-containing protein</fullName>
    </recommendedName>
</protein>
<gene>
    <name evidence="3" type="ORF">GGG17_11370</name>
</gene>
<proteinExistence type="predicted"/>
<sequence>MHQLTDAERMRRRRRRRVTAFVTFPAVLIATAGVGSAAGMGWLDGPQKVACQPTVVPAPARASFVINVLNASGRSGVAGPVHVELAKRGFRAGRLGNDTELRAVTPAGEIRYGRRGYDQALLVQQQVPGARMVELTERFDTSVDVVVGTEFKGLAPRPPRPPARPGQFTLNVYNTTYYENLATNTMSEMVARGFKQGGVSADPQKSWVTEVAVIRYGENGDLNAKLVQQHVPGSTLLRDDRADATVDLLLGMKWKGLTPKDQVPPVPPEPPKVIPTVSRPCAS</sequence>
<feature type="domain" description="LytR/CpsA/Psr regulator C-terminal" evidence="2">
    <location>
        <begin position="66"/>
        <end position="151"/>
    </location>
</feature>
<evidence type="ECO:0000256" key="1">
    <source>
        <dbReference type="SAM" id="MobiDB-lite"/>
    </source>
</evidence>
<evidence type="ECO:0000313" key="3">
    <source>
        <dbReference type="EMBL" id="MTB72557.1"/>
    </source>
</evidence>
<feature type="domain" description="LytR/CpsA/Psr regulator C-terminal" evidence="2">
    <location>
        <begin position="168"/>
        <end position="254"/>
    </location>
</feature>
<dbReference type="Gene3D" id="3.30.70.2390">
    <property type="match status" value="2"/>
</dbReference>
<dbReference type="Proteomes" id="UP000431092">
    <property type="component" value="Unassembled WGS sequence"/>
</dbReference>
<dbReference type="EMBL" id="WLVL01000039">
    <property type="protein sequence ID" value="MTB72557.1"/>
    <property type="molecule type" value="Genomic_DNA"/>
</dbReference>
<evidence type="ECO:0000259" key="2">
    <source>
        <dbReference type="Pfam" id="PF13399"/>
    </source>
</evidence>
<keyword evidence="4" id="KW-1185">Reference proteome</keyword>
<feature type="compositionally biased region" description="Pro residues" evidence="1">
    <location>
        <begin position="262"/>
        <end position="273"/>
    </location>
</feature>
<organism evidence="3 4">
    <name type="scientific">Arsenicicoccus cauae</name>
    <dbReference type="NCBI Taxonomy" id="2663847"/>
    <lineage>
        <taxon>Bacteria</taxon>
        <taxon>Bacillati</taxon>
        <taxon>Actinomycetota</taxon>
        <taxon>Actinomycetes</taxon>
        <taxon>Micrococcales</taxon>
        <taxon>Intrasporangiaceae</taxon>
        <taxon>Arsenicicoccus</taxon>
    </lineage>
</organism>
<dbReference type="AlphaFoldDB" id="A0A6I3IFR7"/>
<accession>A0A6I3IFR7</accession>
<dbReference type="Pfam" id="PF13399">
    <property type="entry name" value="LytR_C"/>
    <property type="match status" value="2"/>
</dbReference>